<proteinExistence type="predicted"/>
<keyword evidence="2" id="KW-1185">Reference proteome</keyword>
<organism evidence="1 2">
    <name type="scientific">Acidovorax benzenivorans</name>
    <dbReference type="NCBI Taxonomy" id="2987520"/>
    <lineage>
        <taxon>Bacteria</taxon>
        <taxon>Pseudomonadati</taxon>
        <taxon>Pseudomonadota</taxon>
        <taxon>Betaproteobacteria</taxon>
        <taxon>Burkholderiales</taxon>
        <taxon>Comamonadaceae</taxon>
        <taxon>Acidovorax</taxon>
    </lineage>
</organism>
<evidence type="ECO:0000313" key="1">
    <source>
        <dbReference type="EMBL" id="MDD2176289.1"/>
    </source>
</evidence>
<comment type="caution">
    <text evidence="1">The sequence shown here is derived from an EMBL/GenBank/DDBJ whole genome shotgun (WGS) entry which is preliminary data.</text>
</comment>
<dbReference type="EMBL" id="JAPCKI010000001">
    <property type="protein sequence ID" value="MDD2176289.1"/>
    <property type="molecule type" value="Genomic_DNA"/>
</dbReference>
<reference evidence="1" key="1">
    <citation type="submission" date="2022-10" db="EMBL/GenBank/DDBJ databases">
        <title>Description of microaerobic benzene degrading bacteria.</title>
        <authorList>
            <person name="Bedics A."/>
            <person name="Tancsics A."/>
            <person name="Banerjee S."/>
        </authorList>
    </citation>
    <scope>NUCLEOTIDE SEQUENCE</scope>
    <source>
        <strain evidence="1">D2M1</strain>
    </source>
</reference>
<evidence type="ECO:0000313" key="2">
    <source>
        <dbReference type="Proteomes" id="UP001148932"/>
    </source>
</evidence>
<sequence length="110" mass="12386">MFGSFFNTSHVDTFAALVVRELVKGLPPQQLDTQSKQAEKTRTRIDDRIRSHAQQLVNNHQLNIYQKAKLGSQLQDGLLAAGYPKTFSKSFTYDVVRLVALASTQTHPKK</sequence>
<dbReference type="Proteomes" id="UP001148932">
    <property type="component" value="Unassembled WGS sequence"/>
</dbReference>
<gene>
    <name evidence="1" type="ORF">OIN59_02525</name>
</gene>
<protein>
    <submittedName>
        <fullName evidence="1">Uncharacterized protein</fullName>
    </submittedName>
</protein>
<dbReference type="RefSeq" id="WP_274106825.1">
    <property type="nucleotide sequence ID" value="NZ_JAPCKI010000001.1"/>
</dbReference>
<accession>A0ABT5RRH4</accession>
<name>A0ABT5RRH4_9BURK</name>